<protein>
    <recommendedName>
        <fullName evidence="3">Insulinase family protein</fullName>
    </recommendedName>
</protein>
<evidence type="ECO:0000313" key="1">
    <source>
        <dbReference type="EMBL" id="MDO6575059.1"/>
    </source>
</evidence>
<comment type="caution">
    <text evidence="1">The sequence shown here is derived from an EMBL/GenBank/DDBJ whole genome shotgun (WGS) entry which is preliminary data.</text>
</comment>
<feature type="non-terminal residue" evidence="1">
    <location>
        <position position="105"/>
    </location>
</feature>
<gene>
    <name evidence="1" type="ORF">Q4528_13165</name>
</gene>
<dbReference type="Proteomes" id="UP001170310">
    <property type="component" value="Unassembled WGS sequence"/>
</dbReference>
<evidence type="ECO:0008006" key="3">
    <source>
        <dbReference type="Google" id="ProtNLM"/>
    </source>
</evidence>
<dbReference type="RefSeq" id="WP_303521945.1">
    <property type="nucleotide sequence ID" value="NZ_JAUOQO010000148.1"/>
</dbReference>
<evidence type="ECO:0000313" key="2">
    <source>
        <dbReference type="Proteomes" id="UP001170310"/>
    </source>
</evidence>
<sequence>QVLRSLAKVAADYRSKVYQHGFSGKQTVSTAQIQALLSPSLRIMDKSIASNYRQDGLYNAYNIINYTQDEVAVDYLYPMLEGQVAVLSSGVLNPDEAVQLLDKLY</sequence>
<proteinExistence type="predicted"/>
<reference evidence="1" key="1">
    <citation type="submission" date="2023-07" db="EMBL/GenBank/DDBJ databases">
        <title>Genome content predicts the carbon catabolic preferences of heterotrophic bacteria.</title>
        <authorList>
            <person name="Gralka M."/>
        </authorList>
    </citation>
    <scope>NUCLEOTIDE SEQUENCE</scope>
    <source>
        <strain evidence="1">E2R20</strain>
    </source>
</reference>
<organism evidence="1 2">
    <name type="scientific">Staphylococcus pasteuri_A</name>
    <dbReference type="NCBI Taxonomy" id="3062664"/>
    <lineage>
        <taxon>Bacteria</taxon>
        <taxon>Bacillati</taxon>
        <taxon>Bacillota</taxon>
        <taxon>Bacilli</taxon>
        <taxon>Bacillales</taxon>
        <taxon>Staphylococcaceae</taxon>
        <taxon>Staphylococcus</taxon>
    </lineage>
</organism>
<dbReference type="AlphaFoldDB" id="A0AAW7YRY3"/>
<feature type="non-terminal residue" evidence="1">
    <location>
        <position position="1"/>
    </location>
</feature>
<keyword evidence="2" id="KW-1185">Reference proteome</keyword>
<name>A0AAW7YRY3_9STAP</name>
<accession>A0AAW7YRY3</accession>
<dbReference type="EMBL" id="JAUOQO010000148">
    <property type="protein sequence ID" value="MDO6575059.1"/>
    <property type="molecule type" value="Genomic_DNA"/>
</dbReference>